<dbReference type="PDBsum" id="5YVS"/>
<evidence type="ECO:0007829" key="7">
    <source>
        <dbReference type="PDB" id="5YVR"/>
    </source>
</evidence>
<evidence type="ECO:0000259" key="3">
    <source>
        <dbReference type="Pfam" id="PF25137"/>
    </source>
</evidence>
<feature type="binding site" evidence="7 8">
    <location>
        <position position="98"/>
    </location>
    <ligand>
        <name>NADPH</name>
        <dbReference type="ChEBI" id="CHEBI:57783"/>
    </ligand>
</feature>
<dbReference type="PDBsum" id="5YVR"/>
<dbReference type="InterPro" id="IPR018211">
    <property type="entry name" value="ADH_Fe_CS"/>
</dbReference>
<proteinExistence type="evidence at protein level"/>
<dbReference type="SMR" id="A0A133UP32"/>
<sequence length="400" mass="43070">MEFRHNLPSSDIIFGSGTLEKIGEETKKWGDKAILVTGKSNMKKLGFLADAIDYLESAGVETVHYGEIEPNPTTTVVDEGAEIVLEEGCDVVVALGGGSSMDAAKGIAMVAGHSAEERDISVWDFAPEGDKETKPITEKTLPVIAATSTSGTGSHVTPYAVITNPETKGKPGFGNKHSFPKVSIVDIDILKEMPPRLTAITGYDVFSHVSENLTAKGDHPTADPLAIRAIEYVTEYLLRAVEDGEDIKAREKMAVADTYAGLSNTISGTTLRHAMAHPISGYYPDISHGQALASISVPIMEHNIENGDEKTWERYSRIAVALDASKPVDNTRQAASKAVDGLKNLLRSLDLDKPLSELGVEEEKIPEMTEGAFIYMGGGIEANPVDVSKEDVKEIFRKSL</sequence>
<feature type="binding site" evidence="7 8">
    <location>
        <position position="71"/>
    </location>
    <ligand>
        <name>NADPH</name>
        <dbReference type="ChEBI" id="CHEBI:57783"/>
    </ligand>
</feature>
<evidence type="ECO:0000259" key="2">
    <source>
        <dbReference type="Pfam" id="PF00465"/>
    </source>
</evidence>
<dbReference type="GO" id="GO:0046872">
    <property type="term" value="F:metal ion binding"/>
    <property type="evidence" value="ECO:0007669"/>
    <property type="project" value="UniProtKB-KW"/>
</dbReference>
<comment type="caution">
    <text evidence="4">The sequence shown here is derived from an EMBL/GenBank/DDBJ whole genome shotgun (WGS) entry which is preliminary data.</text>
</comment>
<feature type="binding site" evidence="6 7">
    <location>
        <position position="273"/>
    </location>
    <ligand>
        <name>Mn(2+)</name>
        <dbReference type="ChEBI" id="CHEBI:29035"/>
    </ligand>
</feature>
<dbReference type="PDB" id="5YVR">
    <property type="method" value="X-ray"/>
    <property type="resolution" value="1.90 A"/>
    <property type="chains" value="A=1-400"/>
</dbReference>
<dbReference type="PDB" id="5YVS">
    <property type="method" value="X-ray"/>
    <property type="resolution" value="2.35 A"/>
    <property type="chains" value="A=1-400"/>
</dbReference>
<feature type="binding site" evidence="6 7">
    <location>
        <position position="204"/>
    </location>
    <ligand>
        <name>Mn(2+)</name>
        <dbReference type="ChEBI" id="CHEBI:29035"/>
    </ligand>
</feature>
<dbReference type="GO" id="GO:0000166">
    <property type="term" value="F:nucleotide binding"/>
    <property type="evidence" value="ECO:0007669"/>
    <property type="project" value="UniProtKB-KW"/>
</dbReference>
<dbReference type="SUPFAM" id="SSF56796">
    <property type="entry name" value="Dehydroquinate synthase-like"/>
    <property type="match status" value="1"/>
</dbReference>
<dbReference type="Pfam" id="PF25137">
    <property type="entry name" value="ADH_Fe_C"/>
    <property type="match status" value="1"/>
</dbReference>
<dbReference type="InterPro" id="IPR056798">
    <property type="entry name" value="ADH_Fe_C"/>
</dbReference>
<keyword evidence="6 7" id="KW-0479">Metal-binding</keyword>
<reference evidence="4 5" key="1">
    <citation type="journal article" date="2016" name="Sci. Rep.">
        <title>Metabolic traits of an uncultured archaeal lineage -MSBL1- from brine pools of the Red Sea.</title>
        <authorList>
            <person name="Mwirichia R."/>
            <person name="Alam I."/>
            <person name="Rashid M."/>
            <person name="Vinu M."/>
            <person name="Ba-Alawi W."/>
            <person name="Anthony Kamau A."/>
            <person name="Kamanda Ngugi D."/>
            <person name="Goker M."/>
            <person name="Klenk H.P."/>
            <person name="Bajic V."/>
            <person name="Stingl U."/>
        </authorList>
    </citation>
    <scope>NUCLEOTIDE SEQUENCE [LARGE SCALE GENOMIC DNA]</scope>
    <source>
        <strain evidence="4">SCGC-AAA259E19</strain>
    </source>
</reference>
<dbReference type="Gene3D" id="3.40.50.1970">
    <property type="match status" value="1"/>
</dbReference>
<keyword evidence="6 7" id="KW-0002">3D-structure</keyword>
<keyword evidence="5" id="KW-1185">Reference proteome</keyword>
<feature type="binding site" evidence="7 8">
    <location>
        <position position="41"/>
    </location>
    <ligand>
        <name>NADPH</name>
        <dbReference type="ChEBI" id="CHEBI:57783"/>
    </ligand>
</feature>
<feature type="binding site" evidence="6 7">
    <location>
        <position position="288"/>
    </location>
    <ligand>
        <name>Mn(2+)</name>
        <dbReference type="ChEBI" id="CHEBI:29035"/>
    </ligand>
</feature>
<dbReference type="EMBL" id="LHXO01000001">
    <property type="protein sequence ID" value="KXA95890.1"/>
    <property type="molecule type" value="Genomic_DNA"/>
</dbReference>
<dbReference type="AlphaFoldDB" id="A0A133UP32"/>
<feature type="binding site" evidence="7 8">
    <location>
        <position position="148"/>
    </location>
    <ligand>
        <name>NADPH</name>
        <dbReference type="ChEBI" id="CHEBI:57783"/>
    </ligand>
</feature>
<feature type="binding site" evidence="8">
    <location>
        <position position="39"/>
    </location>
    <ligand>
        <name>NADPH</name>
        <dbReference type="ChEBI" id="CHEBI:57783"/>
    </ligand>
</feature>
<feature type="binding site" evidence="7 8">
    <location>
        <position position="99"/>
    </location>
    <ligand>
        <name>NADPH</name>
        <dbReference type="ChEBI" id="CHEBI:57783"/>
    </ligand>
</feature>
<feature type="binding site" evidence="6 7">
    <location>
        <position position="208"/>
    </location>
    <ligand>
        <name>Mn(2+)</name>
        <dbReference type="ChEBI" id="CHEBI:29035"/>
    </ligand>
</feature>
<reference evidence="6 7" key="2">
    <citation type="journal article" date="2018" name="ACS Chem. Biol.">
        <title>Identification and Experimental Characterization of an Extremophilic Brine Pool Alcohol Dehydrogenase from Single Amplified Genomes.</title>
        <authorList>
            <person name="Grotzinger S.W."/>
            <person name="Karan R."/>
            <person name="Strillinger E."/>
            <person name="Bader S."/>
            <person name="Frank A."/>
            <person name="Al Rowaihi I.S."/>
            <person name="Akal A."/>
            <person name="Wackerow W."/>
            <person name="Archer J.A."/>
            <person name="Rueping M."/>
            <person name="Weuster-Botz D."/>
            <person name="Groll M."/>
            <person name="Eppinger J."/>
            <person name="Arold S.T."/>
        </authorList>
    </citation>
    <scope>X-RAY CRYSTALLOGRAPHY (1.90 ANGSTROMS) IN COMPLEX WITH MN(2+) AND NADPH</scope>
</reference>
<evidence type="ECO:0007829" key="6">
    <source>
        <dbReference type="PDB" id="5YVM"/>
    </source>
</evidence>
<dbReference type="CDD" id="cd08185">
    <property type="entry name" value="Fe-ADH-like"/>
    <property type="match status" value="1"/>
</dbReference>
<feature type="binding site" evidence="7">
    <location>
        <position position="149"/>
    </location>
    <ligand>
        <name>NADPH</name>
        <dbReference type="ChEBI" id="CHEBI:57783"/>
    </ligand>
</feature>
<feature type="binding site" evidence="7 8">
    <location>
        <position position="157"/>
    </location>
    <ligand>
        <name>NADPH</name>
        <dbReference type="ChEBI" id="CHEBI:57783"/>
    </ligand>
</feature>
<keyword evidence="1" id="KW-0560">Oxidoreductase</keyword>
<name>A0A133UP32_9EURY</name>
<dbReference type="PROSITE" id="PS00913">
    <property type="entry name" value="ADH_IRON_1"/>
    <property type="match status" value="1"/>
</dbReference>
<keyword evidence="7 8" id="KW-0547">Nucleotide-binding</keyword>
<organism evidence="4 5">
    <name type="scientific">candidate division MSBL1 archaeon SCGC-AAA259E19</name>
    <dbReference type="NCBI Taxonomy" id="1698264"/>
    <lineage>
        <taxon>Archaea</taxon>
        <taxon>Methanobacteriati</taxon>
        <taxon>Methanobacteriota</taxon>
        <taxon>candidate division MSBL1</taxon>
    </lineage>
</organism>
<protein>
    <submittedName>
        <fullName evidence="4">Uncharacterized protein</fullName>
    </submittedName>
</protein>
<dbReference type="Proteomes" id="UP000070284">
    <property type="component" value="Unassembled WGS sequence"/>
</dbReference>
<dbReference type="FunFam" id="3.40.50.1970:FF:000003">
    <property type="entry name" value="Alcohol dehydrogenase, iron-containing"/>
    <property type="match status" value="1"/>
</dbReference>
<dbReference type="PDBsum" id="5YVM"/>
<dbReference type="PANTHER" id="PTHR11496">
    <property type="entry name" value="ALCOHOL DEHYDROGENASE"/>
    <property type="match status" value="1"/>
</dbReference>
<dbReference type="PANTHER" id="PTHR11496:SF104">
    <property type="entry name" value="3-DEOXY-ALPHA-D-MANNO-OCTULOSONATE 8-OXIDASE"/>
    <property type="match status" value="1"/>
</dbReference>
<gene>
    <name evidence="4" type="ORF">AKJ65_00115</name>
</gene>
<dbReference type="Pfam" id="PF00465">
    <property type="entry name" value="Fe-ADH"/>
    <property type="match status" value="1"/>
</dbReference>
<accession>A0A133UP32</accession>
<feature type="domain" description="Fe-containing alcohol dehydrogenase-like C-terminal" evidence="3">
    <location>
        <begin position="198"/>
        <end position="399"/>
    </location>
</feature>
<dbReference type="PDB" id="5YVM">
    <property type="method" value="X-ray"/>
    <property type="resolution" value="2.12 A"/>
    <property type="chains" value="A=1-400"/>
</dbReference>
<dbReference type="InterPro" id="IPR001670">
    <property type="entry name" value="ADH_Fe/GldA"/>
</dbReference>
<evidence type="ECO:0007829" key="8">
    <source>
        <dbReference type="PDB" id="5YVS"/>
    </source>
</evidence>
<evidence type="ECO:0000313" key="4">
    <source>
        <dbReference type="EMBL" id="KXA95890.1"/>
    </source>
</evidence>
<evidence type="ECO:0000313" key="5">
    <source>
        <dbReference type="Proteomes" id="UP000070284"/>
    </source>
</evidence>
<dbReference type="GO" id="GO:0004022">
    <property type="term" value="F:alcohol dehydrogenase (NAD+) activity"/>
    <property type="evidence" value="ECO:0007669"/>
    <property type="project" value="TreeGrafter"/>
</dbReference>
<feature type="domain" description="Alcohol dehydrogenase iron-type/glycerol dehydrogenase GldA" evidence="2">
    <location>
        <begin position="10"/>
        <end position="186"/>
    </location>
</feature>
<dbReference type="Gene3D" id="1.20.1090.10">
    <property type="entry name" value="Dehydroquinate synthase-like - alpha domain"/>
    <property type="match status" value="1"/>
</dbReference>
<feature type="binding site" evidence="7 8">
    <location>
        <position position="170"/>
    </location>
    <ligand>
        <name>NADPH</name>
        <dbReference type="ChEBI" id="CHEBI:57783"/>
    </ligand>
</feature>
<feature type="binding site" evidence="7 8">
    <location>
        <position position="189"/>
    </location>
    <ligand>
        <name>NADPH</name>
        <dbReference type="ChEBI" id="CHEBI:57783"/>
    </ligand>
</feature>
<feature type="binding site" evidence="7 8">
    <location>
        <position position="40"/>
    </location>
    <ligand>
        <name>NADPH</name>
        <dbReference type="ChEBI" id="CHEBI:57783"/>
    </ligand>
</feature>
<evidence type="ECO:0000256" key="1">
    <source>
        <dbReference type="ARBA" id="ARBA00023002"/>
    </source>
</evidence>
<dbReference type="InterPro" id="IPR039697">
    <property type="entry name" value="Alcohol_dehydrogenase_Fe"/>
</dbReference>